<feature type="domain" description="Sulfatase N-terminal" evidence="4">
    <location>
        <begin position="32"/>
        <end position="429"/>
    </location>
</feature>
<dbReference type="PANTHER" id="PTHR42693:SF33">
    <property type="entry name" value="ARYLSULFATASE"/>
    <property type="match status" value="1"/>
</dbReference>
<dbReference type="InterPro" id="IPR050738">
    <property type="entry name" value="Sulfatase"/>
</dbReference>
<reference evidence="5 6" key="1">
    <citation type="journal article" date="2017" name="Nat. Ecol. Evol.">
        <title>Scallop genome provides insights into evolution of bilaterian karyotype and development.</title>
        <authorList>
            <person name="Wang S."/>
            <person name="Zhang J."/>
            <person name="Jiao W."/>
            <person name="Li J."/>
            <person name="Xun X."/>
            <person name="Sun Y."/>
            <person name="Guo X."/>
            <person name="Huan P."/>
            <person name="Dong B."/>
            <person name="Zhang L."/>
            <person name="Hu X."/>
            <person name="Sun X."/>
            <person name="Wang J."/>
            <person name="Zhao C."/>
            <person name="Wang Y."/>
            <person name="Wang D."/>
            <person name="Huang X."/>
            <person name="Wang R."/>
            <person name="Lv J."/>
            <person name="Li Y."/>
            <person name="Zhang Z."/>
            <person name="Liu B."/>
            <person name="Lu W."/>
            <person name="Hui Y."/>
            <person name="Liang J."/>
            <person name="Zhou Z."/>
            <person name="Hou R."/>
            <person name="Li X."/>
            <person name="Liu Y."/>
            <person name="Li H."/>
            <person name="Ning X."/>
            <person name="Lin Y."/>
            <person name="Zhao L."/>
            <person name="Xing Q."/>
            <person name="Dou J."/>
            <person name="Li Y."/>
            <person name="Mao J."/>
            <person name="Guo H."/>
            <person name="Dou H."/>
            <person name="Li T."/>
            <person name="Mu C."/>
            <person name="Jiang W."/>
            <person name="Fu Q."/>
            <person name="Fu X."/>
            <person name="Miao Y."/>
            <person name="Liu J."/>
            <person name="Yu Q."/>
            <person name="Li R."/>
            <person name="Liao H."/>
            <person name="Li X."/>
            <person name="Kong Y."/>
            <person name="Jiang Z."/>
            <person name="Chourrout D."/>
            <person name="Li R."/>
            <person name="Bao Z."/>
        </authorList>
    </citation>
    <scope>NUCLEOTIDE SEQUENCE [LARGE SCALE GENOMIC DNA]</scope>
    <source>
        <strain evidence="5 6">PY_sf001</strain>
    </source>
</reference>
<protein>
    <recommendedName>
        <fullName evidence="4">Sulfatase N-terminal domain-containing protein</fullName>
    </recommendedName>
</protein>
<dbReference type="AlphaFoldDB" id="A0A210Q0C7"/>
<feature type="transmembrane region" description="Helical" evidence="3">
    <location>
        <begin position="219"/>
        <end position="241"/>
    </location>
</feature>
<dbReference type="Gene3D" id="3.30.1120.10">
    <property type="match status" value="1"/>
</dbReference>
<dbReference type="STRING" id="6573.A0A210Q0C7"/>
<dbReference type="Pfam" id="PF00884">
    <property type="entry name" value="Sulfatase"/>
    <property type="match status" value="1"/>
</dbReference>
<organism evidence="5 6">
    <name type="scientific">Mizuhopecten yessoensis</name>
    <name type="common">Japanese scallop</name>
    <name type="synonym">Patinopecten yessoensis</name>
    <dbReference type="NCBI Taxonomy" id="6573"/>
    <lineage>
        <taxon>Eukaryota</taxon>
        <taxon>Metazoa</taxon>
        <taxon>Spiralia</taxon>
        <taxon>Lophotrochozoa</taxon>
        <taxon>Mollusca</taxon>
        <taxon>Bivalvia</taxon>
        <taxon>Autobranchia</taxon>
        <taxon>Pteriomorphia</taxon>
        <taxon>Pectinida</taxon>
        <taxon>Pectinoidea</taxon>
        <taxon>Pectinidae</taxon>
        <taxon>Mizuhopecten</taxon>
    </lineage>
</organism>
<dbReference type="OrthoDB" id="103349at2759"/>
<evidence type="ECO:0000259" key="4">
    <source>
        <dbReference type="Pfam" id="PF00884"/>
    </source>
</evidence>
<name>A0A210Q0C7_MIZYE</name>
<sequence>MQRKNAFDFAIEILGTILHLYFANASQGNTKPSVIILIADDMGIGDLSCYGSTAVKTKNIDRIAEEGMKFNRMYSMASDTGTMSAIISGMYPVRKGLGKGALGWSSFWSLAQSGGLRVEDPNIASLYASSSMKYQTVFMGRWDLGAGSQGEQLPGSTGFVSFYGTPMSHGPGCSSNTVFRFTDWDFFLLILRQNQIVVLSVAIACIVPRLFGVKREVSLILLIVIGGLSLLVLRTYCWLGPLSQSSCVLYRDNVISEQPYQDDKMTQRITLEAVNYLKFRRSETFFLMVSYLQPKYPAFSSEQFKNKSGISPYYDAVLEIDWSVGKILQTLEKEGISKETAVIFLSDNGPQFTDLFTGNKIHRSMTGQGVLHRGREKISLKGEKGSPYEGGIHVPAVMRWPGHISPNSDTDVVTSVLDIFPTVIDITNIKKKYQFHKLDGESLVPLFENPKQKSDAIHSHLFHICDLTKSGSDWAVTVGDMKVHFTDCKLKDCKSPKTTFIYNISADPGETVALPVKDHAGLLYNIQLDMARSNLMLGSLNTAVTSQFDEIPYPWNFPCATYKLLFCHKELDHKENFNSLFP</sequence>
<dbReference type="GO" id="GO:0004065">
    <property type="term" value="F:arylsulfatase activity"/>
    <property type="evidence" value="ECO:0007669"/>
    <property type="project" value="TreeGrafter"/>
</dbReference>
<evidence type="ECO:0000256" key="3">
    <source>
        <dbReference type="SAM" id="Phobius"/>
    </source>
</evidence>
<dbReference type="InterPro" id="IPR017850">
    <property type="entry name" value="Alkaline_phosphatase_core_sf"/>
</dbReference>
<dbReference type="Gene3D" id="3.40.720.10">
    <property type="entry name" value="Alkaline Phosphatase, subunit A"/>
    <property type="match status" value="1"/>
</dbReference>
<dbReference type="EMBL" id="NEDP02005311">
    <property type="protein sequence ID" value="OWF42187.1"/>
    <property type="molecule type" value="Genomic_DNA"/>
</dbReference>
<evidence type="ECO:0000313" key="6">
    <source>
        <dbReference type="Proteomes" id="UP000242188"/>
    </source>
</evidence>
<dbReference type="Gene3D" id="1.10.287.550">
    <property type="entry name" value="Helix hairpin bin"/>
    <property type="match status" value="1"/>
</dbReference>
<dbReference type="PANTHER" id="PTHR42693">
    <property type="entry name" value="ARYLSULFATASE FAMILY MEMBER"/>
    <property type="match status" value="1"/>
</dbReference>
<dbReference type="Proteomes" id="UP000242188">
    <property type="component" value="Unassembled WGS sequence"/>
</dbReference>
<accession>A0A210Q0C7</accession>
<feature type="transmembrane region" description="Helical" evidence="3">
    <location>
        <begin position="186"/>
        <end position="207"/>
    </location>
</feature>
<keyword evidence="3" id="KW-1133">Transmembrane helix</keyword>
<evidence type="ECO:0000256" key="2">
    <source>
        <dbReference type="ARBA" id="ARBA00008779"/>
    </source>
</evidence>
<dbReference type="SUPFAM" id="SSF53649">
    <property type="entry name" value="Alkaline phosphatase-like"/>
    <property type="match status" value="1"/>
</dbReference>
<keyword evidence="3" id="KW-0812">Transmembrane</keyword>
<dbReference type="InterPro" id="IPR000917">
    <property type="entry name" value="Sulfatase_N"/>
</dbReference>
<comment type="cofactor">
    <cofactor evidence="1">
        <name>Ca(2+)</name>
        <dbReference type="ChEBI" id="CHEBI:29108"/>
    </cofactor>
</comment>
<keyword evidence="6" id="KW-1185">Reference proteome</keyword>
<keyword evidence="3" id="KW-0472">Membrane</keyword>
<proteinExistence type="inferred from homology"/>
<evidence type="ECO:0000256" key="1">
    <source>
        <dbReference type="ARBA" id="ARBA00001913"/>
    </source>
</evidence>
<comment type="similarity">
    <text evidence="2">Belongs to the sulfatase family.</text>
</comment>
<evidence type="ECO:0000313" key="5">
    <source>
        <dbReference type="EMBL" id="OWF42187.1"/>
    </source>
</evidence>
<gene>
    <name evidence="5" type="ORF">KP79_PYT10553</name>
</gene>
<comment type="caution">
    <text evidence="5">The sequence shown here is derived from an EMBL/GenBank/DDBJ whole genome shotgun (WGS) entry which is preliminary data.</text>
</comment>